<dbReference type="PANTHER" id="PTHR30562">
    <property type="entry name" value="UVRC/OXIDOREDUCTASE"/>
    <property type="match status" value="1"/>
</dbReference>
<gene>
    <name evidence="5" type="primary">uvrC</name>
    <name evidence="5" type="ORF">Abiwalacus_04970</name>
</gene>
<dbReference type="InterPro" id="IPR038476">
    <property type="entry name" value="UvrC_RNase_H_dom_sf"/>
</dbReference>
<dbReference type="Pfam" id="PF14520">
    <property type="entry name" value="HHH_5"/>
    <property type="match status" value="1"/>
</dbReference>
<sequence>MKELWRQTPHKPGVYIMKDAQGNTIYVGKAKDLHRRLASYFSPTGATLANHKTRALINAIASFDYFETRNDHEAFLLESKLIKQYRPHYNIQLKDDKRYPLLKIPKGERLPRFQLSRVRKEDGARYFGPFVHSQALYATQEWLNRHFRLRTCKVKNPGLNDFKHCHADVIRNCSAPCVGRISVENYNRNFDQAVRLLEGVGKKNALDALTEEMMQAADSLDFERAAYLRDIRDNLIKTLEPARRFQKGTPNLPGTVHPEEDMKELGEALGLDEPPSIMECFDISNVSSNHIVASMVRFTNGKPDNKAYRRYRIRTVDGQNDFASMSEVIRRRYSRILMESDAVASRPPDMTLYQWLKKLSAEGKAPIKVPDLVVVDGGKGQLSSALADLEAIGLGDMPIVGLAKQREEIFFPHQPEPLRLPHSTGALKLMQRIRDEAHRFANGYNELLYRKRMKESALDDAPGMSAAKKRLLLEKFKSVAAIKKADPASIATIRGISETWARTLLDYLNTPSKS</sequence>
<evidence type="ECO:0000259" key="2">
    <source>
        <dbReference type="PROSITE" id="PS50151"/>
    </source>
</evidence>
<evidence type="ECO:0000313" key="6">
    <source>
        <dbReference type="Proteomes" id="UP001062263"/>
    </source>
</evidence>
<dbReference type="Gene3D" id="4.10.860.10">
    <property type="entry name" value="UVR domain"/>
    <property type="match status" value="1"/>
</dbReference>
<keyword evidence="1" id="KW-0227">DNA damage</keyword>
<keyword evidence="1" id="KW-0742">SOS response</keyword>
<dbReference type="Proteomes" id="UP001062263">
    <property type="component" value="Chromosome"/>
</dbReference>
<dbReference type="InterPro" id="IPR001943">
    <property type="entry name" value="UVR_dom"/>
</dbReference>
<evidence type="ECO:0000256" key="1">
    <source>
        <dbReference type="ARBA" id="ARBA00023236"/>
    </source>
</evidence>
<keyword evidence="6" id="KW-1185">Reference proteome</keyword>
<dbReference type="InterPro" id="IPR036876">
    <property type="entry name" value="UVR_dom_sf"/>
</dbReference>
<dbReference type="PANTHER" id="PTHR30562:SF1">
    <property type="entry name" value="UVRABC SYSTEM PROTEIN C"/>
    <property type="match status" value="1"/>
</dbReference>
<reference evidence="5" key="1">
    <citation type="submission" date="2022-06" db="EMBL/GenBank/DDBJ databases">
        <title>Akkermansia biwalacus sp. nov., an anaerobic mucin-degrading bacterium isolated from human intestine.</title>
        <authorList>
            <person name="Kobayashi Y."/>
            <person name="Inoue S."/>
            <person name="Kawahara T."/>
            <person name="Kohda N."/>
        </authorList>
    </citation>
    <scope>NUCLEOTIDE SEQUENCE</scope>
    <source>
        <strain evidence="5">WON2089</strain>
    </source>
</reference>
<dbReference type="PROSITE" id="PS50164">
    <property type="entry name" value="GIY_YIG"/>
    <property type="match status" value="1"/>
</dbReference>
<organism evidence="5 6">
    <name type="scientific">Akkermansia biwaensis</name>
    <dbReference type="NCBI Taxonomy" id="2946555"/>
    <lineage>
        <taxon>Bacteria</taxon>
        <taxon>Pseudomonadati</taxon>
        <taxon>Verrucomicrobiota</taxon>
        <taxon>Verrucomicrobiia</taxon>
        <taxon>Verrucomicrobiales</taxon>
        <taxon>Akkermansiaceae</taxon>
        <taxon>Akkermansia</taxon>
    </lineage>
</organism>
<dbReference type="Gene3D" id="3.40.1440.10">
    <property type="entry name" value="GIY-YIG endonuclease"/>
    <property type="match status" value="1"/>
</dbReference>
<dbReference type="InterPro" id="IPR047296">
    <property type="entry name" value="GIY-YIG_UvrC_Cho"/>
</dbReference>
<dbReference type="SUPFAM" id="SSF47781">
    <property type="entry name" value="RuvA domain 2-like"/>
    <property type="match status" value="1"/>
</dbReference>
<evidence type="ECO:0000259" key="3">
    <source>
        <dbReference type="PROSITE" id="PS50164"/>
    </source>
</evidence>
<dbReference type="InterPro" id="IPR001162">
    <property type="entry name" value="UvrC_RNase_H_dom"/>
</dbReference>
<dbReference type="InterPro" id="IPR050066">
    <property type="entry name" value="UvrABC_protein_C"/>
</dbReference>
<dbReference type="InterPro" id="IPR035901">
    <property type="entry name" value="GIY-YIG_endonuc_sf"/>
</dbReference>
<feature type="domain" description="UVR" evidence="2">
    <location>
        <begin position="203"/>
        <end position="238"/>
    </location>
</feature>
<name>A0ABN6QGU0_9BACT</name>
<feature type="domain" description="GIY-YIG" evidence="3">
    <location>
        <begin position="10"/>
        <end position="91"/>
    </location>
</feature>
<evidence type="ECO:0000313" key="5">
    <source>
        <dbReference type="EMBL" id="BDL42923.1"/>
    </source>
</evidence>
<dbReference type="SMART" id="SM00465">
    <property type="entry name" value="GIYc"/>
    <property type="match status" value="1"/>
</dbReference>
<accession>A0ABN6QGU0</accession>
<dbReference type="InterPro" id="IPR010994">
    <property type="entry name" value="RuvA_2-like"/>
</dbReference>
<dbReference type="Gene3D" id="1.10.150.20">
    <property type="entry name" value="5' to 3' exonuclease, C-terminal subdomain"/>
    <property type="match status" value="1"/>
</dbReference>
<proteinExistence type="predicted"/>
<dbReference type="InterPro" id="IPR000305">
    <property type="entry name" value="GIY-YIG_endonuc"/>
</dbReference>
<dbReference type="CDD" id="cd10434">
    <property type="entry name" value="GIY-YIG_UvrC_Cho"/>
    <property type="match status" value="1"/>
</dbReference>
<feature type="domain" description="UvrC family homology region profile" evidence="4">
    <location>
        <begin position="259"/>
        <end position="385"/>
    </location>
</feature>
<dbReference type="Pfam" id="PF08459">
    <property type="entry name" value="UvrC_RNaseH_dom"/>
    <property type="match status" value="1"/>
</dbReference>
<dbReference type="PROSITE" id="PS50151">
    <property type="entry name" value="UVR"/>
    <property type="match status" value="1"/>
</dbReference>
<evidence type="ECO:0000259" key="4">
    <source>
        <dbReference type="PROSITE" id="PS50165"/>
    </source>
</evidence>
<dbReference type="Pfam" id="PF01541">
    <property type="entry name" value="GIY-YIG"/>
    <property type="match status" value="1"/>
</dbReference>
<dbReference type="SUPFAM" id="SSF46600">
    <property type="entry name" value="C-terminal UvrC-binding domain of UvrB"/>
    <property type="match status" value="1"/>
</dbReference>
<dbReference type="SUPFAM" id="SSF82771">
    <property type="entry name" value="GIY-YIG endonuclease"/>
    <property type="match status" value="1"/>
</dbReference>
<protein>
    <submittedName>
        <fullName evidence="5">UvrABC system protein C</fullName>
    </submittedName>
</protein>
<dbReference type="Gene3D" id="3.30.420.340">
    <property type="entry name" value="UvrC, RNAse H endonuclease domain"/>
    <property type="match status" value="1"/>
</dbReference>
<dbReference type="EMBL" id="AP025943">
    <property type="protein sequence ID" value="BDL42923.1"/>
    <property type="molecule type" value="Genomic_DNA"/>
</dbReference>
<dbReference type="PROSITE" id="PS50165">
    <property type="entry name" value="UVRC"/>
    <property type="match status" value="1"/>
</dbReference>
<dbReference type="Pfam" id="PF02151">
    <property type="entry name" value="UVR"/>
    <property type="match status" value="1"/>
</dbReference>